<feature type="region of interest" description="Disordered" evidence="1">
    <location>
        <begin position="406"/>
        <end position="458"/>
    </location>
</feature>
<keyword evidence="2" id="KW-0732">Signal</keyword>
<dbReference type="InterPro" id="IPR011009">
    <property type="entry name" value="Kinase-like_dom_sf"/>
</dbReference>
<gene>
    <name evidence="4" type="ORF">BDV27DRAFT_166717</name>
</gene>
<protein>
    <recommendedName>
        <fullName evidence="3">Fungal-type protein kinase domain-containing protein</fullName>
    </recommendedName>
</protein>
<name>A0A5N6ZWS8_9EURO</name>
<reference evidence="4 5" key="1">
    <citation type="submission" date="2019-04" db="EMBL/GenBank/DDBJ databases">
        <title>Friends and foes A comparative genomics studyof 23 Aspergillus species from section Flavi.</title>
        <authorList>
            <consortium name="DOE Joint Genome Institute"/>
            <person name="Kjaerbolling I."/>
            <person name="Vesth T."/>
            <person name="Frisvad J.C."/>
            <person name="Nybo J.L."/>
            <person name="Theobald S."/>
            <person name="Kildgaard S."/>
            <person name="Isbrandt T."/>
            <person name="Kuo A."/>
            <person name="Sato A."/>
            <person name="Lyhne E.K."/>
            <person name="Kogle M.E."/>
            <person name="Wiebenga A."/>
            <person name="Kun R.S."/>
            <person name="Lubbers R.J."/>
            <person name="Makela M.R."/>
            <person name="Barry K."/>
            <person name="Chovatia M."/>
            <person name="Clum A."/>
            <person name="Daum C."/>
            <person name="Haridas S."/>
            <person name="He G."/>
            <person name="LaButti K."/>
            <person name="Lipzen A."/>
            <person name="Mondo S."/>
            <person name="Riley R."/>
            <person name="Salamov A."/>
            <person name="Simmons B.A."/>
            <person name="Magnuson J.K."/>
            <person name="Henrissat B."/>
            <person name="Mortensen U.H."/>
            <person name="Larsen T.O."/>
            <person name="Devries R.P."/>
            <person name="Grigoriev I.V."/>
            <person name="Machida M."/>
            <person name="Baker S.E."/>
            <person name="Andersen M.R."/>
        </authorList>
    </citation>
    <scope>NUCLEOTIDE SEQUENCE [LARGE SCALE GENOMIC DNA]</scope>
    <source>
        <strain evidence="4 5">CBS 763.97</strain>
    </source>
</reference>
<dbReference type="PANTHER" id="PTHR38248">
    <property type="entry name" value="FUNK1 6"/>
    <property type="match status" value="1"/>
</dbReference>
<feature type="signal peptide" evidence="2">
    <location>
        <begin position="1"/>
        <end position="27"/>
    </location>
</feature>
<dbReference type="AlphaFoldDB" id="A0A5N6ZWS8"/>
<proteinExistence type="predicted"/>
<organism evidence="4 5">
    <name type="scientific">Aspergillus caelatus</name>
    <dbReference type="NCBI Taxonomy" id="61420"/>
    <lineage>
        <taxon>Eukaryota</taxon>
        <taxon>Fungi</taxon>
        <taxon>Dikarya</taxon>
        <taxon>Ascomycota</taxon>
        <taxon>Pezizomycotina</taxon>
        <taxon>Eurotiomycetes</taxon>
        <taxon>Eurotiomycetidae</taxon>
        <taxon>Eurotiales</taxon>
        <taxon>Aspergillaceae</taxon>
        <taxon>Aspergillus</taxon>
        <taxon>Aspergillus subgen. Circumdati</taxon>
    </lineage>
</organism>
<feature type="chain" id="PRO_5024869412" description="Fungal-type protein kinase domain-containing protein" evidence="2">
    <location>
        <begin position="28"/>
        <end position="668"/>
    </location>
</feature>
<keyword evidence="5" id="KW-1185">Reference proteome</keyword>
<dbReference type="Proteomes" id="UP000326268">
    <property type="component" value="Unassembled WGS sequence"/>
</dbReference>
<dbReference type="EMBL" id="ML737726">
    <property type="protein sequence ID" value="KAE8361713.1"/>
    <property type="molecule type" value="Genomic_DNA"/>
</dbReference>
<dbReference type="OrthoDB" id="5584477at2759"/>
<accession>A0A5N6ZWS8</accession>
<evidence type="ECO:0000313" key="5">
    <source>
        <dbReference type="Proteomes" id="UP000326268"/>
    </source>
</evidence>
<evidence type="ECO:0000313" key="4">
    <source>
        <dbReference type="EMBL" id="KAE8361713.1"/>
    </source>
</evidence>
<dbReference type="SUPFAM" id="SSF56112">
    <property type="entry name" value="Protein kinase-like (PK-like)"/>
    <property type="match status" value="1"/>
</dbReference>
<dbReference type="RefSeq" id="XP_031924794.1">
    <property type="nucleotide sequence ID" value="XM_032074263.1"/>
</dbReference>
<dbReference type="GeneID" id="43658709"/>
<dbReference type="InterPro" id="IPR040976">
    <property type="entry name" value="Pkinase_fungal"/>
</dbReference>
<dbReference type="Pfam" id="PF17667">
    <property type="entry name" value="Pkinase_fungal"/>
    <property type="match status" value="1"/>
</dbReference>
<sequence>MGAIYAHCRLMWHIVVLQNLSLDLISALQALPASRALRSVSGSKNLFSDLLRLSSTINSDNYDLEGLIPLFAAMLNNEQDEKIWDKVYAIATESTTPPTTLASPEPNSEELDSIYIGVPGFFEAYFGGIDGLDNICATVGGGWRDWPNISKEKDVLAWLTHLVDRKLDVGFICQSDLNDSSRYHWSHVLVLGELKSNPSADTASRTWRDLGRYAREVLTIQDTRRFTLGFTLCGPNMRLWEFDRVGAMASSSFDINKDGLQFVSATLGFLTMNDEQLGYDPSIISTSDGKSYIEIQRDGHYERLILEGLMKRSACVAGRATTCWKARREGDKTNSPLVIKASWQYPEREEEGKLLQEATEKEVVNVARYYYHETVRVNGEIDNIRNNVRKGLDVTQSTNFRPMRYELPSAASGTAGIERTGRSTSTTGQKRSSSQASAILPPKKRPCSSSPSKSVRDTNIQDRVHRRVIVKDYGLPIYRASSRVSLLRALENCIEGYQSLHTKAGLLQGDVSTGNLILNEDVGNPSWSAFLIDLDLSIENHRERPSGARGKTGTRAFMAIGLLLGEQHSFRHDLESFFWVLFWICIHYNGLGQELARSKQGIVADEEDFVKIASELFSPYYQALVPWVNRLRRVVFPGGMRRKNDDTHLYSQMKNILQEAVSDPKVGR</sequence>
<dbReference type="Gene3D" id="1.10.510.10">
    <property type="entry name" value="Transferase(Phosphotransferase) domain 1"/>
    <property type="match status" value="1"/>
</dbReference>
<evidence type="ECO:0000256" key="1">
    <source>
        <dbReference type="SAM" id="MobiDB-lite"/>
    </source>
</evidence>
<evidence type="ECO:0000256" key="2">
    <source>
        <dbReference type="SAM" id="SignalP"/>
    </source>
</evidence>
<evidence type="ECO:0000259" key="3">
    <source>
        <dbReference type="Pfam" id="PF17667"/>
    </source>
</evidence>
<dbReference type="PANTHER" id="PTHR38248:SF2">
    <property type="entry name" value="FUNK1 11"/>
    <property type="match status" value="1"/>
</dbReference>
<feature type="domain" description="Fungal-type protein kinase" evidence="3">
    <location>
        <begin position="167"/>
        <end position="585"/>
    </location>
</feature>
<feature type="compositionally biased region" description="Polar residues" evidence="1">
    <location>
        <begin position="422"/>
        <end position="437"/>
    </location>
</feature>